<protein>
    <submittedName>
        <fullName evidence="3">DMT family transporter</fullName>
    </submittedName>
    <submittedName>
        <fullName evidence="4">Permease of the drug/metabolite transporter (DMT) superfamily</fullName>
    </submittedName>
</protein>
<proteinExistence type="predicted"/>
<keyword evidence="1" id="KW-1133">Transmembrane helix</keyword>
<accession>A0A1H7Z8R9</accession>
<feature type="transmembrane region" description="Helical" evidence="1">
    <location>
        <begin position="97"/>
        <end position="121"/>
    </location>
</feature>
<reference evidence="3 6" key="3">
    <citation type="journal article" date="2023" name="Front. Microbiol.">
        <title>Phylogeography and host specificity of Pasteurellaceae pathogenic to sea-farmed fish in the north-east Atlantic.</title>
        <authorList>
            <person name="Gulla S."/>
            <person name="Colquhoun D.J."/>
            <person name="Olsen A.B."/>
            <person name="Spilsberg B."/>
            <person name="Lagesen K."/>
            <person name="Aakesson C.P."/>
            <person name="Strom S."/>
            <person name="Manji F."/>
            <person name="Birkbeck T.H."/>
            <person name="Nilsen H.K."/>
        </authorList>
    </citation>
    <scope>NUCLEOTIDE SEQUENCE [LARGE SCALE GENOMIC DNA]</scope>
    <source>
        <strain evidence="3 6">VIO11850</strain>
    </source>
</reference>
<evidence type="ECO:0000313" key="4">
    <source>
        <dbReference type="EMBL" id="SEM54830.1"/>
    </source>
</evidence>
<feature type="transmembrane region" description="Helical" evidence="1">
    <location>
        <begin position="71"/>
        <end position="91"/>
    </location>
</feature>
<dbReference type="InterPro" id="IPR037185">
    <property type="entry name" value="EmrE-like"/>
</dbReference>
<feature type="transmembrane region" description="Helical" evidence="1">
    <location>
        <begin position="273"/>
        <end position="295"/>
    </location>
</feature>
<dbReference type="EMBL" id="JASAVS010000010">
    <property type="protein sequence ID" value="MDP8085374.1"/>
    <property type="molecule type" value="Genomic_DNA"/>
</dbReference>
<dbReference type="EMBL" id="FOBN01000023">
    <property type="protein sequence ID" value="SEM54830.1"/>
    <property type="molecule type" value="Genomic_DNA"/>
</dbReference>
<feature type="transmembrane region" description="Helical" evidence="1">
    <location>
        <begin position="181"/>
        <end position="205"/>
    </location>
</feature>
<dbReference type="GO" id="GO:0016020">
    <property type="term" value="C:membrane"/>
    <property type="evidence" value="ECO:0007669"/>
    <property type="project" value="InterPro"/>
</dbReference>
<feature type="transmembrane region" description="Helical" evidence="1">
    <location>
        <begin position="156"/>
        <end position="174"/>
    </location>
</feature>
<evidence type="ECO:0000313" key="6">
    <source>
        <dbReference type="Proteomes" id="UP001224812"/>
    </source>
</evidence>
<dbReference type="RefSeq" id="WP_090922884.1">
    <property type="nucleotide sequence ID" value="NZ_CP016180.1"/>
</dbReference>
<evidence type="ECO:0000313" key="5">
    <source>
        <dbReference type="Proteomes" id="UP000198883"/>
    </source>
</evidence>
<dbReference type="Pfam" id="PF00892">
    <property type="entry name" value="EamA"/>
    <property type="match status" value="2"/>
</dbReference>
<organism evidence="4 5">
    <name type="scientific">Phocoenobacter skyensis</name>
    <dbReference type="NCBI Taxonomy" id="97481"/>
    <lineage>
        <taxon>Bacteria</taxon>
        <taxon>Pseudomonadati</taxon>
        <taxon>Pseudomonadota</taxon>
        <taxon>Gammaproteobacteria</taxon>
        <taxon>Pasteurellales</taxon>
        <taxon>Pasteurellaceae</taxon>
        <taxon>Phocoenobacter</taxon>
    </lineage>
</organism>
<name>A0A1H7Z8R9_9PAST</name>
<dbReference type="GeneID" id="83543981"/>
<feature type="transmembrane region" description="Helical" evidence="1">
    <location>
        <begin position="248"/>
        <end position="267"/>
    </location>
</feature>
<dbReference type="PANTHER" id="PTHR22911:SF102">
    <property type="entry name" value="MEMBRANE PROTEIN"/>
    <property type="match status" value="1"/>
</dbReference>
<dbReference type="OrthoDB" id="9814238at2"/>
<dbReference type="Proteomes" id="UP000198883">
    <property type="component" value="Unassembled WGS sequence"/>
</dbReference>
<gene>
    <name evidence="3" type="ORF">QJT92_05470</name>
    <name evidence="4" type="ORF">SAMN05444853_12332</name>
</gene>
<feature type="transmembrane region" description="Helical" evidence="1">
    <location>
        <begin position="41"/>
        <end position="59"/>
    </location>
</feature>
<evidence type="ECO:0000256" key="1">
    <source>
        <dbReference type="SAM" id="Phobius"/>
    </source>
</evidence>
<evidence type="ECO:0000259" key="2">
    <source>
        <dbReference type="Pfam" id="PF00892"/>
    </source>
</evidence>
<keyword evidence="6" id="KW-1185">Reference proteome</keyword>
<feature type="domain" description="EamA" evidence="2">
    <location>
        <begin position="12"/>
        <end position="144"/>
    </location>
</feature>
<feature type="transmembrane region" description="Helical" evidence="1">
    <location>
        <begin position="217"/>
        <end position="236"/>
    </location>
</feature>
<feature type="domain" description="EamA" evidence="2">
    <location>
        <begin position="159"/>
        <end position="290"/>
    </location>
</feature>
<dbReference type="AlphaFoldDB" id="A0A1H7Z8R9"/>
<reference evidence="4" key="1">
    <citation type="submission" date="2016-10" db="EMBL/GenBank/DDBJ databases">
        <authorList>
            <person name="de Groot N.N."/>
        </authorList>
    </citation>
    <scope>NUCLEOTIDE SEQUENCE [LARGE SCALE GENOMIC DNA]</scope>
    <source>
        <strain evidence="4">DSM 24204</strain>
    </source>
</reference>
<sequence length="307" mass="34151">MQELTYIKKQQRGLIEMLLAMVICGTIGLTVVLSGEEPSNLIFFRCLFGSLVLGFICFYKGLFKSTTYTKVFWVSSLIGGIALQLNWYLLFSAYNNASIGVATTVYNTQPFMMVFICALLFKEKITKSILFWLLVSFIGLYLISSTKVGVIETYDVYIVGILQALGAATLYAVASVAAKYLVGFSPMLIAFFQMALGILVFFPFAKFEIFSTSNFQEITAIITLGVVHTGLMYILLYGAIQKLEAYKVASLSFLYPVLALLIDRFYFDVHLVVLQVVGVLLIFLGAAGINLRGFIDTFLKDQSKSRS</sequence>
<feature type="transmembrane region" description="Helical" evidence="1">
    <location>
        <begin position="128"/>
        <end position="144"/>
    </location>
</feature>
<dbReference type="SUPFAM" id="SSF103481">
    <property type="entry name" value="Multidrug resistance efflux transporter EmrE"/>
    <property type="match status" value="2"/>
</dbReference>
<keyword evidence="1" id="KW-0812">Transmembrane</keyword>
<reference evidence="5" key="2">
    <citation type="submission" date="2016-10" db="EMBL/GenBank/DDBJ databases">
        <authorList>
            <person name="Varghese N."/>
            <person name="Submissions S."/>
        </authorList>
    </citation>
    <scope>NUCLEOTIDE SEQUENCE [LARGE SCALE GENOMIC DNA]</scope>
    <source>
        <strain evidence="5">DSM 24204</strain>
    </source>
</reference>
<evidence type="ECO:0000313" key="3">
    <source>
        <dbReference type="EMBL" id="MDP8085374.1"/>
    </source>
</evidence>
<keyword evidence="1" id="KW-0472">Membrane</keyword>
<dbReference type="PANTHER" id="PTHR22911">
    <property type="entry name" value="ACYL-MALONYL CONDENSING ENZYME-RELATED"/>
    <property type="match status" value="1"/>
</dbReference>
<feature type="transmembrane region" description="Helical" evidence="1">
    <location>
        <begin position="12"/>
        <end position="35"/>
    </location>
</feature>
<dbReference type="Proteomes" id="UP001224812">
    <property type="component" value="Unassembled WGS sequence"/>
</dbReference>
<dbReference type="InterPro" id="IPR000620">
    <property type="entry name" value="EamA_dom"/>
</dbReference>
<dbReference type="STRING" id="97481.SAMN05444853_12332"/>